<dbReference type="EMBL" id="FMTB01000025">
    <property type="protein sequence ID" value="SCW13758.1"/>
    <property type="molecule type" value="Genomic_DNA"/>
</dbReference>
<dbReference type="AlphaFoldDB" id="A0AB74ERU2"/>
<reference evidence="1 2" key="1">
    <citation type="submission" date="2016-09" db="EMBL/GenBank/DDBJ databases">
        <authorList>
            <person name="Kumanski S."/>
            <person name="Beatrice B."/>
        </authorList>
    </citation>
    <scope>NUCLEOTIDE SEQUENCE [LARGE SCALE GENOMIC DNA]</scope>
    <source>
        <strain evidence="1">Mankind</strain>
    </source>
</reference>
<proteinExistence type="predicted"/>
<accession>A0AB74ERU2</accession>
<evidence type="ECO:0008006" key="3">
    <source>
        <dbReference type="Google" id="ProtNLM"/>
    </source>
</evidence>
<evidence type="ECO:0000313" key="1">
    <source>
        <dbReference type="EMBL" id="SCW13758.1"/>
    </source>
</evidence>
<name>A0AB74ERU2_NEIGO</name>
<gene>
    <name evidence="1" type="ORF">ESCNG_310022</name>
</gene>
<comment type="caution">
    <text evidence="1">The sequence shown here is derived from an EMBL/GenBank/DDBJ whole genome shotgun (WGS) entry which is preliminary data.</text>
</comment>
<dbReference type="Proteomes" id="UP000182484">
    <property type="component" value="Unassembled WGS sequence"/>
</dbReference>
<organism evidence="1 2">
    <name type="scientific">Neisseria gonorrhoeae</name>
    <dbReference type="NCBI Taxonomy" id="485"/>
    <lineage>
        <taxon>Bacteria</taxon>
        <taxon>Pseudomonadati</taxon>
        <taxon>Pseudomonadota</taxon>
        <taxon>Betaproteobacteria</taxon>
        <taxon>Neisseriales</taxon>
        <taxon>Neisseriaceae</taxon>
        <taxon>Neisseria</taxon>
    </lineage>
</organism>
<protein>
    <recommendedName>
        <fullName evidence="3">Methyltransferase</fullName>
    </recommendedName>
</protein>
<evidence type="ECO:0000313" key="2">
    <source>
        <dbReference type="Proteomes" id="UP000182484"/>
    </source>
</evidence>
<sequence length="59" mass="6696">MHLGLRSADFLEKAFIRAGLRVEDVLKTKPVHKKAADSNDPLAFARNRETTFLCRLKKA</sequence>